<dbReference type="STRING" id="1802597.A2Z24_01165"/>
<dbReference type="GO" id="GO:0003735">
    <property type="term" value="F:structural constituent of ribosome"/>
    <property type="evidence" value="ECO:0007669"/>
    <property type="project" value="InterPro"/>
</dbReference>
<dbReference type="Gene3D" id="4.10.410.60">
    <property type="match status" value="1"/>
</dbReference>
<dbReference type="EMBL" id="MHCT01000008">
    <property type="protein sequence ID" value="OGY26375.1"/>
    <property type="molecule type" value="Genomic_DNA"/>
</dbReference>
<gene>
    <name evidence="4" type="primary">rpmI</name>
    <name evidence="6" type="ORF">A2Z24_01165</name>
</gene>
<evidence type="ECO:0000313" key="6">
    <source>
        <dbReference type="EMBL" id="OGY26375.1"/>
    </source>
</evidence>
<comment type="similarity">
    <text evidence="1 4 5">Belongs to the bacterial ribosomal protein bL35 family.</text>
</comment>
<keyword evidence="3 4" id="KW-0687">Ribonucleoprotein</keyword>
<dbReference type="Pfam" id="PF01632">
    <property type="entry name" value="Ribosomal_L35p"/>
    <property type="match status" value="1"/>
</dbReference>
<evidence type="ECO:0000256" key="1">
    <source>
        <dbReference type="ARBA" id="ARBA00006598"/>
    </source>
</evidence>
<dbReference type="HAMAP" id="MF_00514">
    <property type="entry name" value="Ribosomal_bL35"/>
    <property type="match status" value="1"/>
</dbReference>
<reference evidence="6 7" key="1">
    <citation type="journal article" date="2016" name="Nat. Commun.">
        <title>Thousands of microbial genomes shed light on interconnected biogeochemical processes in an aquifer system.</title>
        <authorList>
            <person name="Anantharaman K."/>
            <person name="Brown C.T."/>
            <person name="Hug L.A."/>
            <person name="Sharon I."/>
            <person name="Castelle C.J."/>
            <person name="Probst A.J."/>
            <person name="Thomas B.C."/>
            <person name="Singh A."/>
            <person name="Wilkins M.J."/>
            <person name="Karaoz U."/>
            <person name="Brodie E.L."/>
            <person name="Williams K.H."/>
            <person name="Hubbard S.S."/>
            <person name="Banfield J.F."/>
        </authorList>
    </citation>
    <scope>NUCLEOTIDE SEQUENCE [LARGE SCALE GENOMIC DNA]</scope>
</reference>
<keyword evidence="2 4" id="KW-0689">Ribosomal protein</keyword>
<protein>
    <recommendedName>
        <fullName evidence="4">Large ribosomal subunit protein bL35</fullName>
    </recommendedName>
</protein>
<name>A0A1G1WFA7_9BACT</name>
<accession>A0A1G1WFA7</accession>
<sequence>MKQKTRKTISKRFKLTSKGKLIRGHAYSSHLKVKKSKSRIRRQKEPQILGTKVAKKMKALLKI</sequence>
<dbReference type="InterPro" id="IPR021137">
    <property type="entry name" value="Ribosomal_bL35-like"/>
</dbReference>
<dbReference type="GO" id="GO:0006412">
    <property type="term" value="P:translation"/>
    <property type="evidence" value="ECO:0007669"/>
    <property type="project" value="UniProtKB-UniRule"/>
</dbReference>
<dbReference type="SUPFAM" id="SSF143034">
    <property type="entry name" value="L35p-like"/>
    <property type="match status" value="1"/>
</dbReference>
<evidence type="ECO:0000256" key="2">
    <source>
        <dbReference type="ARBA" id="ARBA00022980"/>
    </source>
</evidence>
<evidence type="ECO:0000256" key="5">
    <source>
        <dbReference type="RuleBase" id="RU000568"/>
    </source>
</evidence>
<evidence type="ECO:0000256" key="3">
    <source>
        <dbReference type="ARBA" id="ARBA00023274"/>
    </source>
</evidence>
<dbReference type="InterPro" id="IPR037229">
    <property type="entry name" value="Ribosomal_bL35_sf"/>
</dbReference>
<evidence type="ECO:0000256" key="4">
    <source>
        <dbReference type="HAMAP-Rule" id="MF_00514"/>
    </source>
</evidence>
<dbReference type="GO" id="GO:1990904">
    <property type="term" value="C:ribonucleoprotein complex"/>
    <property type="evidence" value="ECO:0007669"/>
    <property type="project" value="UniProtKB-KW"/>
</dbReference>
<dbReference type="AlphaFoldDB" id="A0A1G1WFA7"/>
<dbReference type="InterPro" id="IPR001706">
    <property type="entry name" value="Ribosomal_bL35"/>
</dbReference>
<proteinExistence type="inferred from homology"/>
<organism evidence="6 7">
    <name type="scientific">Candidatus Woykebacteria bacterium RBG_16_44_10</name>
    <dbReference type="NCBI Taxonomy" id="1802597"/>
    <lineage>
        <taxon>Bacteria</taxon>
        <taxon>Candidatus Woykeibacteriota</taxon>
    </lineage>
</organism>
<dbReference type="Proteomes" id="UP000177588">
    <property type="component" value="Unassembled WGS sequence"/>
</dbReference>
<dbReference type="GO" id="GO:0005840">
    <property type="term" value="C:ribosome"/>
    <property type="evidence" value="ECO:0007669"/>
    <property type="project" value="UniProtKB-KW"/>
</dbReference>
<evidence type="ECO:0000313" key="7">
    <source>
        <dbReference type="Proteomes" id="UP000177588"/>
    </source>
</evidence>
<dbReference type="PRINTS" id="PR00064">
    <property type="entry name" value="RIBOSOMALL35"/>
</dbReference>
<comment type="caution">
    <text evidence="6">The sequence shown here is derived from an EMBL/GenBank/DDBJ whole genome shotgun (WGS) entry which is preliminary data.</text>
</comment>